<dbReference type="EMBL" id="CP019791">
    <property type="protein sequence ID" value="AQT70256.1"/>
    <property type="molecule type" value="Genomic_DNA"/>
</dbReference>
<protein>
    <submittedName>
        <fullName evidence="1">Uncharacterized protein</fullName>
    </submittedName>
</protein>
<dbReference type="Proteomes" id="UP000189674">
    <property type="component" value="Chromosome"/>
</dbReference>
<gene>
    <name evidence="1" type="ORF">STSP2_03462</name>
</gene>
<keyword evidence="2" id="KW-1185">Reference proteome</keyword>
<evidence type="ECO:0000313" key="1">
    <source>
        <dbReference type="EMBL" id="AQT70256.1"/>
    </source>
</evidence>
<accession>A0A1U9NRV8</accession>
<organism evidence="1 2">
    <name type="scientific">Anaerohalosphaera lusitana</name>
    <dbReference type="NCBI Taxonomy" id="1936003"/>
    <lineage>
        <taxon>Bacteria</taxon>
        <taxon>Pseudomonadati</taxon>
        <taxon>Planctomycetota</taxon>
        <taxon>Phycisphaerae</taxon>
        <taxon>Sedimentisphaerales</taxon>
        <taxon>Anaerohalosphaeraceae</taxon>
        <taxon>Anaerohalosphaera</taxon>
    </lineage>
</organism>
<dbReference type="AlphaFoldDB" id="A0A1U9NRV8"/>
<dbReference type="KEGG" id="alus:STSP2_03462"/>
<name>A0A1U9NRV8_9BACT</name>
<sequence>MWVNCAKKEALGGSQGLEMVYKLIFSFNWQAS</sequence>
<evidence type="ECO:0000313" key="2">
    <source>
        <dbReference type="Proteomes" id="UP000189674"/>
    </source>
</evidence>
<reference evidence="2" key="1">
    <citation type="submission" date="2017-02" db="EMBL/GenBank/DDBJ databases">
        <title>Comparative genomics and description of representatives of a novel lineage of planctomycetes thriving in anoxic sediments.</title>
        <authorList>
            <person name="Spring S."/>
            <person name="Bunk B."/>
            <person name="Sproer C."/>
        </authorList>
    </citation>
    <scope>NUCLEOTIDE SEQUENCE [LARGE SCALE GENOMIC DNA]</scope>
    <source>
        <strain evidence="2">ST-NAGAB-D1</strain>
    </source>
</reference>
<proteinExistence type="predicted"/>